<organism evidence="2 3">
    <name type="scientific">Sphaerotilus natans subsp. natans DSM 6575</name>
    <dbReference type="NCBI Taxonomy" id="1286631"/>
    <lineage>
        <taxon>Bacteria</taxon>
        <taxon>Pseudomonadati</taxon>
        <taxon>Pseudomonadota</taxon>
        <taxon>Betaproteobacteria</taxon>
        <taxon>Burkholderiales</taxon>
        <taxon>Sphaerotilaceae</taxon>
        <taxon>Sphaerotilus</taxon>
    </lineage>
</organism>
<dbReference type="AlphaFoldDB" id="A0A059KGM3"/>
<sequence length="302" mass="32469">MEARQQPNQTLAAAMRRSGHVVTEEEAVALLTAAMGPASVEELVRAADLAVRVGVPPDSGLVRIGADGAPYIPLDGWMDIINRNPSLDGIEFDYSDSRIMVGSRQAHEWISCTIWRKDRTRPTVIREYIEDCYEAGGAGWSMPNRMLRHRALVQCARVALGLPCGVDEVARSAAEGDAQPAAPQMPAPTSDRDYRAAHQPQAETPPAEQRPRRRRAAAAAAPGEDQPAQAPAAPHEPVTIVRTDDGPAASDRAVQMLQAKLDAMVEDEAERAAILVRCGVQVVEIGMSAAAVDRINDALMSC</sequence>
<dbReference type="STRING" id="34103.SAMN05421778_101292"/>
<evidence type="ECO:0000256" key="1">
    <source>
        <dbReference type="SAM" id="MobiDB-lite"/>
    </source>
</evidence>
<feature type="compositionally biased region" description="Low complexity" evidence="1">
    <location>
        <begin position="217"/>
        <end position="233"/>
    </location>
</feature>
<reference evidence="2 3" key="1">
    <citation type="journal article" date="2014" name="FEMS Microbiol. Ecol.">
        <title>Sphaerotilus natans encrusted with nanoball-shaped Fe(III) oxide minerals formed by nitrate-reducing mixotrophic Fe(II) oxidation.</title>
        <authorList>
            <person name="Park S."/>
            <person name="Kim D.H."/>
            <person name="Lee J.H."/>
            <person name="Hur H.G."/>
        </authorList>
    </citation>
    <scope>NUCLEOTIDE SEQUENCE [LARGE SCALE GENOMIC DNA]</scope>
    <source>
        <strain evidence="2 3">DSM 6575</strain>
    </source>
</reference>
<dbReference type="RefSeq" id="WP_051632255.1">
    <property type="nucleotide sequence ID" value="NZ_AZRA01000123.1"/>
</dbReference>
<proteinExistence type="predicted"/>
<dbReference type="EMBL" id="AZRA01000123">
    <property type="protein sequence ID" value="KDB50622.1"/>
    <property type="molecule type" value="Genomic_DNA"/>
</dbReference>
<evidence type="ECO:0008006" key="4">
    <source>
        <dbReference type="Google" id="ProtNLM"/>
    </source>
</evidence>
<evidence type="ECO:0000313" key="3">
    <source>
        <dbReference type="Proteomes" id="UP000026714"/>
    </source>
</evidence>
<comment type="caution">
    <text evidence="2">The sequence shown here is derived from an EMBL/GenBank/DDBJ whole genome shotgun (WGS) entry which is preliminary data.</text>
</comment>
<keyword evidence="3" id="KW-1185">Reference proteome</keyword>
<accession>A0A059KGM3</accession>
<dbReference type="eggNOG" id="ENOG502Z8PY">
    <property type="taxonomic scope" value="Bacteria"/>
</dbReference>
<evidence type="ECO:0000313" key="2">
    <source>
        <dbReference type="EMBL" id="KDB50622.1"/>
    </source>
</evidence>
<dbReference type="Proteomes" id="UP000026714">
    <property type="component" value="Unassembled WGS sequence"/>
</dbReference>
<feature type="region of interest" description="Disordered" evidence="1">
    <location>
        <begin position="174"/>
        <end position="245"/>
    </location>
</feature>
<protein>
    <recommendedName>
        <fullName evidence="4">Phage recombination protein Bet</fullName>
    </recommendedName>
</protein>
<gene>
    <name evidence="2" type="ORF">X805_37570</name>
</gene>
<name>A0A059KGM3_9BURK</name>
<feature type="compositionally biased region" description="Low complexity" evidence="1">
    <location>
        <begin position="178"/>
        <end position="188"/>
    </location>
</feature>